<accession>C9RCF4</accession>
<dbReference type="HOGENOM" id="CLU_471479_0_0_9"/>
<dbReference type="EMBL" id="CP001785">
    <property type="protein sequence ID" value="ACX51931.1"/>
    <property type="molecule type" value="Genomic_DNA"/>
</dbReference>
<gene>
    <name evidence="2" type="ordered locus">Adeg_0788</name>
</gene>
<dbReference type="KEGG" id="adg:Adeg_0788"/>
<name>C9RCF4_AMMDK</name>
<sequence>MRFRKLAAAVLAALLAASLLLPGRAGAETATLVERNGEEVTVAEGYWKLLTSSDGKQYRVFFLTAPAVSSKGRRHAPPEAFVDTSRYENVTVTEWRAVTSYEEAVIRSPLVQRVEQERKGSGRVRVQLLNDSPYAGERVRVEMTAPARGSGETTLAAGGGTGSVTLDAGVNTPGFVNTQVKATVVENLDPLVRDDYRYPQGLDTAWQGQVYFDFYAPGITLSPSGAGLQVAVRNPNEVRGQIQVYYEMRRVRDGSLVSSGFLSRFGDPGAWWNAGETRTFSLSRPPEAYQESVRVTVGARYGNDGGPRSEASYTFEVLAPGVSLSDQGSYVRVYVTNRNNFGGYVRVSISHDGTQIYLNTFWMGAGGSWSYDVQKKADSGGTHTVSAAARFNPENGPVNSSSITYQVLAPGVSLSDYGSYVRVYVTNRNNFGGYVRVSISHDGTQIYLNTFWMGAGSSWSYDVTKKKSSGWHTVSAAARFNPENGPKNSSSTSYYVESPPPPYVYTSGGTVYVYNPSSEGGWFRVWDDKLGYLAGGSSYEARIGPHETWSYYVGNGHSGAFKGWNYDYSRRNASSWST</sequence>
<keyword evidence="1" id="KW-0732">Signal</keyword>
<protein>
    <submittedName>
        <fullName evidence="2">Uncharacterized protein</fullName>
    </submittedName>
</protein>
<reference evidence="2 3" key="1">
    <citation type="submission" date="2009-10" db="EMBL/GenBank/DDBJ databases">
        <title>Complete sequence of chromosome of Ammonifex degensii KC4.</title>
        <authorList>
            <consortium name="US DOE Joint Genome Institute"/>
            <person name="Kerfeld C."/>
            <person name="Goodner B."/>
            <person name="Huber H."/>
            <person name="Stetter K."/>
            <person name="Lucas S."/>
            <person name="Copeland A."/>
            <person name="Lapidus A."/>
            <person name="Glavina del Rio T."/>
            <person name="Dalin E."/>
            <person name="Tice H."/>
            <person name="Bruce D."/>
            <person name="Goodwin L."/>
            <person name="Pitluck S."/>
            <person name="Saunders E."/>
            <person name="Brettin T."/>
            <person name="Detter J.C."/>
            <person name="Han C."/>
            <person name="Larimer F."/>
            <person name="Land M."/>
            <person name="Hauser L."/>
            <person name="Kyrpides N."/>
            <person name="Ovchinnikova G."/>
            <person name="Richardson P."/>
        </authorList>
    </citation>
    <scope>NUCLEOTIDE SEQUENCE [LARGE SCALE GENOMIC DNA]</scope>
    <source>
        <strain evidence="3">DSM 10501 / KC4</strain>
    </source>
</reference>
<dbReference type="STRING" id="429009.Adeg_0788"/>
<feature type="chain" id="PRO_5002999964" evidence="1">
    <location>
        <begin position="28"/>
        <end position="578"/>
    </location>
</feature>
<organism evidence="2 3">
    <name type="scientific">Ammonifex degensii (strain DSM 10501 / KC4)</name>
    <dbReference type="NCBI Taxonomy" id="429009"/>
    <lineage>
        <taxon>Bacteria</taxon>
        <taxon>Bacillati</taxon>
        <taxon>Bacillota</taxon>
        <taxon>Clostridia</taxon>
        <taxon>Thermoanaerobacterales</taxon>
        <taxon>Thermoanaerobacteraceae</taxon>
        <taxon>Ammonifex</taxon>
    </lineage>
</organism>
<dbReference type="AlphaFoldDB" id="C9RCF4"/>
<dbReference type="Proteomes" id="UP000002620">
    <property type="component" value="Chromosome"/>
</dbReference>
<dbReference type="RefSeq" id="WP_015738809.1">
    <property type="nucleotide sequence ID" value="NC_013385.1"/>
</dbReference>
<evidence type="ECO:0000256" key="1">
    <source>
        <dbReference type="SAM" id="SignalP"/>
    </source>
</evidence>
<evidence type="ECO:0000313" key="2">
    <source>
        <dbReference type="EMBL" id="ACX51931.1"/>
    </source>
</evidence>
<feature type="signal peptide" evidence="1">
    <location>
        <begin position="1"/>
        <end position="27"/>
    </location>
</feature>
<proteinExistence type="predicted"/>
<evidence type="ECO:0000313" key="3">
    <source>
        <dbReference type="Proteomes" id="UP000002620"/>
    </source>
</evidence>
<keyword evidence="3" id="KW-1185">Reference proteome</keyword>